<dbReference type="PANTHER" id="PTHR40661">
    <property type="match status" value="1"/>
</dbReference>
<dbReference type="EMBL" id="JANGAC010000016">
    <property type="protein sequence ID" value="MCQ4924833.1"/>
    <property type="molecule type" value="Genomic_DNA"/>
</dbReference>
<evidence type="ECO:0000256" key="2">
    <source>
        <dbReference type="ARBA" id="ARBA00023125"/>
    </source>
</evidence>
<dbReference type="InterPro" id="IPR010982">
    <property type="entry name" value="Lambda_DNA-bd_dom_sf"/>
</dbReference>
<keyword evidence="2" id="KW-0238">DNA-binding</keyword>
<reference evidence="5 6" key="1">
    <citation type="submission" date="2022-06" db="EMBL/GenBank/DDBJ databases">
        <title>Isolation of gut microbiota from human fecal samples.</title>
        <authorList>
            <person name="Pamer E.G."/>
            <person name="Barat B."/>
            <person name="Waligurski E."/>
            <person name="Medina S."/>
            <person name="Paddock L."/>
            <person name="Mostad J."/>
        </authorList>
    </citation>
    <scope>NUCLEOTIDE SEQUENCE [LARGE SCALE GENOMIC DNA]</scope>
    <source>
        <strain evidence="5 6">DFI.7.95</strain>
    </source>
</reference>
<feature type="domain" description="HTH cro/C1-type" evidence="4">
    <location>
        <begin position="12"/>
        <end position="66"/>
    </location>
</feature>
<dbReference type="Pfam" id="PF01381">
    <property type="entry name" value="HTH_3"/>
    <property type="match status" value="1"/>
</dbReference>
<comment type="caution">
    <text evidence="5">The sequence shown here is derived from an EMBL/GenBank/DDBJ whole genome shotgun (WGS) entry which is preliminary data.</text>
</comment>
<dbReference type="CDD" id="cd00093">
    <property type="entry name" value="HTH_XRE"/>
    <property type="match status" value="1"/>
</dbReference>
<keyword evidence="3" id="KW-0804">Transcription</keyword>
<dbReference type="SMART" id="SM00530">
    <property type="entry name" value="HTH_XRE"/>
    <property type="match status" value="1"/>
</dbReference>
<dbReference type="RefSeq" id="WP_256312423.1">
    <property type="nucleotide sequence ID" value="NZ_JANGAC010000016.1"/>
</dbReference>
<evidence type="ECO:0000256" key="1">
    <source>
        <dbReference type="ARBA" id="ARBA00023015"/>
    </source>
</evidence>
<organism evidence="5 6">
    <name type="scientific">Tissierella carlieri</name>
    <dbReference type="NCBI Taxonomy" id="689904"/>
    <lineage>
        <taxon>Bacteria</taxon>
        <taxon>Bacillati</taxon>
        <taxon>Bacillota</taxon>
        <taxon>Tissierellia</taxon>
        <taxon>Tissierellales</taxon>
        <taxon>Tissierellaceae</taxon>
        <taxon>Tissierella</taxon>
    </lineage>
</organism>
<evidence type="ECO:0000313" key="6">
    <source>
        <dbReference type="Proteomes" id="UP001524478"/>
    </source>
</evidence>
<dbReference type="Gene3D" id="1.10.260.40">
    <property type="entry name" value="lambda repressor-like DNA-binding domains"/>
    <property type="match status" value="1"/>
</dbReference>
<dbReference type="SUPFAM" id="SSF47413">
    <property type="entry name" value="lambda repressor-like DNA-binding domains"/>
    <property type="match status" value="1"/>
</dbReference>
<evidence type="ECO:0000313" key="5">
    <source>
        <dbReference type="EMBL" id="MCQ4924833.1"/>
    </source>
</evidence>
<keyword evidence="6" id="KW-1185">Reference proteome</keyword>
<sequence>MIENFIDVDKRLNERMDELNLKQVDICKLSGISKNAVSNYVNGNRVPDTMSLYKLSKTLDTSMEWILTGEGVKSTKQPQYTNQIPSLAKQESDMIAKYKQFTQEDKEDIKVLIEMKYNRLIKNGTLSNCKK</sequence>
<dbReference type="Proteomes" id="UP001524478">
    <property type="component" value="Unassembled WGS sequence"/>
</dbReference>
<dbReference type="PANTHER" id="PTHR40661:SF3">
    <property type="entry name" value="FELS-1 PROPHAGE TRANSCRIPTIONAL REGULATOR"/>
    <property type="match status" value="1"/>
</dbReference>
<evidence type="ECO:0000256" key="3">
    <source>
        <dbReference type="ARBA" id="ARBA00023163"/>
    </source>
</evidence>
<gene>
    <name evidence="5" type="ORF">NE686_17155</name>
</gene>
<keyword evidence="1" id="KW-0805">Transcription regulation</keyword>
<proteinExistence type="predicted"/>
<accession>A0ABT1SEB7</accession>
<evidence type="ECO:0000259" key="4">
    <source>
        <dbReference type="PROSITE" id="PS50943"/>
    </source>
</evidence>
<dbReference type="InterPro" id="IPR001387">
    <property type="entry name" value="Cro/C1-type_HTH"/>
</dbReference>
<protein>
    <submittedName>
        <fullName evidence="5">Helix-turn-helix domain-containing protein</fullName>
    </submittedName>
</protein>
<dbReference type="PROSITE" id="PS50943">
    <property type="entry name" value="HTH_CROC1"/>
    <property type="match status" value="1"/>
</dbReference>
<name>A0ABT1SEB7_9FIRM</name>